<gene>
    <name evidence="2" type="ORF">CPELLU_LOCUS17077</name>
</gene>
<accession>A0A9N9JSH2</accession>
<keyword evidence="3" id="KW-1185">Reference proteome</keyword>
<name>A0A9N9JSH2_9GLOM</name>
<dbReference type="Gene3D" id="1.10.287.2610">
    <property type="match status" value="1"/>
</dbReference>
<dbReference type="InterPro" id="IPR038077">
    <property type="entry name" value="Troponin_sf"/>
</dbReference>
<dbReference type="EMBL" id="CAJVQA010027533">
    <property type="protein sequence ID" value="CAG8792093.1"/>
    <property type="molecule type" value="Genomic_DNA"/>
</dbReference>
<organism evidence="2 3">
    <name type="scientific">Cetraspora pellucida</name>
    <dbReference type="NCBI Taxonomy" id="1433469"/>
    <lineage>
        <taxon>Eukaryota</taxon>
        <taxon>Fungi</taxon>
        <taxon>Fungi incertae sedis</taxon>
        <taxon>Mucoromycota</taxon>
        <taxon>Glomeromycotina</taxon>
        <taxon>Glomeromycetes</taxon>
        <taxon>Diversisporales</taxon>
        <taxon>Gigasporaceae</taxon>
        <taxon>Cetraspora</taxon>
    </lineage>
</organism>
<keyword evidence="1" id="KW-0175">Coiled coil</keyword>
<dbReference type="SUPFAM" id="SSF90250">
    <property type="entry name" value="Troponin coil-coiled subunits"/>
    <property type="match status" value="1"/>
</dbReference>
<feature type="coiled-coil region" evidence="1">
    <location>
        <begin position="158"/>
        <end position="256"/>
    </location>
</feature>
<protein>
    <submittedName>
        <fullName evidence="2">9139_t:CDS:1</fullName>
    </submittedName>
</protein>
<evidence type="ECO:0000313" key="3">
    <source>
        <dbReference type="Proteomes" id="UP000789759"/>
    </source>
</evidence>
<comment type="caution">
    <text evidence="2">The sequence shown here is derived from an EMBL/GenBank/DDBJ whole genome shotgun (WGS) entry which is preliminary data.</text>
</comment>
<evidence type="ECO:0000313" key="2">
    <source>
        <dbReference type="EMBL" id="CAG8792093.1"/>
    </source>
</evidence>
<proteinExistence type="predicted"/>
<dbReference type="AlphaFoldDB" id="A0A9N9JSH2"/>
<reference evidence="2" key="1">
    <citation type="submission" date="2021-06" db="EMBL/GenBank/DDBJ databases">
        <authorList>
            <person name="Kallberg Y."/>
            <person name="Tangrot J."/>
            <person name="Rosling A."/>
        </authorList>
    </citation>
    <scope>NUCLEOTIDE SEQUENCE</scope>
    <source>
        <strain evidence="2">FL966</strain>
    </source>
</reference>
<sequence length="269" mass="30190">MPVRIKVKKIEPFSSSFANGIAHVYKNTREESPELEEEINGLVEKICQEIGKLGDDGIIGKRNIALAYKGATEGLYQEYLKSIVGKKELNDNDGVVLKQFQEAVNLSGDEGERAAGKSYTWLLLAQIYLENEKRINDALKRVEVAGKNPNSNDGSSREAAREEKIDELEDEIVRLKSEMNDCQANLEQLEIRIQELTKEVTDYQNGLKGIIKEGEASLTNWKSKIEKKVIGEERTINDLKNQLSTLTNEKDSLVGSCATVGFLAWKLRK</sequence>
<evidence type="ECO:0000256" key="1">
    <source>
        <dbReference type="SAM" id="Coils"/>
    </source>
</evidence>
<dbReference type="OrthoDB" id="10575871at2759"/>
<feature type="non-terminal residue" evidence="2">
    <location>
        <position position="269"/>
    </location>
</feature>
<dbReference type="Proteomes" id="UP000789759">
    <property type="component" value="Unassembled WGS sequence"/>
</dbReference>